<dbReference type="SMART" id="SM00042">
    <property type="entry name" value="CUB"/>
    <property type="match status" value="5"/>
</dbReference>
<evidence type="ECO:0000256" key="2">
    <source>
        <dbReference type="ARBA" id="ARBA00023157"/>
    </source>
</evidence>
<dbReference type="EnsemblMetazoa" id="CapteT223051">
    <property type="protein sequence ID" value="CapteP223051"/>
    <property type="gene ID" value="CapteG223051"/>
</dbReference>
<dbReference type="HOGENOM" id="CLU_309788_0_0_1"/>
<dbReference type="Gene3D" id="2.60.120.290">
    <property type="entry name" value="Spermadhesin, CUB domain"/>
    <property type="match status" value="5"/>
</dbReference>
<organism evidence="8">
    <name type="scientific">Capitella teleta</name>
    <name type="common">Polychaete worm</name>
    <dbReference type="NCBI Taxonomy" id="283909"/>
    <lineage>
        <taxon>Eukaryota</taxon>
        <taxon>Metazoa</taxon>
        <taxon>Spiralia</taxon>
        <taxon>Lophotrochozoa</taxon>
        <taxon>Annelida</taxon>
        <taxon>Polychaeta</taxon>
        <taxon>Sedentaria</taxon>
        <taxon>Scolecida</taxon>
        <taxon>Capitellidae</taxon>
        <taxon>Capitella</taxon>
    </lineage>
</organism>
<evidence type="ECO:0000256" key="6">
    <source>
        <dbReference type="SAM" id="SignalP"/>
    </source>
</evidence>
<proteinExistence type="predicted"/>
<gene>
    <name evidence="8" type="ORF">CAPTEDRAFT_223051</name>
</gene>
<dbReference type="STRING" id="283909.R7TW34"/>
<reference evidence="8 10" key="2">
    <citation type="journal article" date="2013" name="Nature">
        <title>Insights into bilaterian evolution from three spiralian genomes.</title>
        <authorList>
            <person name="Simakov O."/>
            <person name="Marletaz F."/>
            <person name="Cho S.J."/>
            <person name="Edsinger-Gonzales E."/>
            <person name="Havlak P."/>
            <person name="Hellsten U."/>
            <person name="Kuo D.H."/>
            <person name="Larsson T."/>
            <person name="Lv J."/>
            <person name="Arendt D."/>
            <person name="Savage R."/>
            <person name="Osoegawa K."/>
            <person name="de Jong P."/>
            <person name="Grimwood J."/>
            <person name="Chapman J.A."/>
            <person name="Shapiro H."/>
            <person name="Aerts A."/>
            <person name="Otillar R.P."/>
            <person name="Terry A.Y."/>
            <person name="Boore J.L."/>
            <person name="Grigoriev I.V."/>
            <person name="Lindberg D.R."/>
            <person name="Seaver E.C."/>
            <person name="Weisblat D.A."/>
            <person name="Putnam N.H."/>
            <person name="Rokhsar D.S."/>
        </authorList>
    </citation>
    <scope>NUCLEOTIDE SEQUENCE</scope>
    <source>
        <strain evidence="8 10">I ESC-2004</strain>
    </source>
</reference>
<dbReference type="PROSITE" id="PS01180">
    <property type="entry name" value="CUB"/>
    <property type="match status" value="5"/>
</dbReference>
<feature type="transmembrane region" description="Helical" evidence="5">
    <location>
        <begin position="660"/>
        <end position="683"/>
    </location>
</feature>
<protein>
    <recommendedName>
        <fullName evidence="7">CUB domain-containing protein</fullName>
    </recommendedName>
</protein>
<reference evidence="9" key="3">
    <citation type="submission" date="2015-06" db="UniProtKB">
        <authorList>
            <consortium name="EnsemblMetazoa"/>
        </authorList>
    </citation>
    <scope>IDENTIFICATION</scope>
</reference>
<dbReference type="EMBL" id="KB308420">
    <property type="protein sequence ID" value="ELT97929.1"/>
    <property type="molecule type" value="Genomic_DNA"/>
</dbReference>
<feature type="region of interest" description="Disordered" evidence="4">
    <location>
        <begin position="867"/>
        <end position="895"/>
    </location>
</feature>
<feature type="compositionally biased region" description="Pro residues" evidence="4">
    <location>
        <begin position="777"/>
        <end position="789"/>
    </location>
</feature>
<accession>R7TW34</accession>
<feature type="domain" description="CUB" evidence="7">
    <location>
        <begin position="409"/>
        <end position="527"/>
    </location>
</feature>
<dbReference type="OrthoDB" id="6042339at2759"/>
<keyword evidence="6" id="KW-0732">Signal</keyword>
<evidence type="ECO:0000313" key="10">
    <source>
        <dbReference type="Proteomes" id="UP000014760"/>
    </source>
</evidence>
<dbReference type="PANTHER" id="PTHR24251">
    <property type="entry name" value="OVOCHYMASE-RELATED"/>
    <property type="match status" value="1"/>
</dbReference>
<keyword evidence="5" id="KW-0472">Membrane</keyword>
<feature type="domain" description="CUB" evidence="7">
    <location>
        <begin position="534"/>
        <end position="650"/>
    </location>
</feature>
<evidence type="ECO:0000256" key="1">
    <source>
        <dbReference type="ARBA" id="ARBA00022737"/>
    </source>
</evidence>
<sequence>MDKTIIALLCMSCAFSPYVNGDVNEWACNANRPAILESPASIHSPPDPEGTNGYPHNAHCTWLIIAPTDEVVRIEFTEFDLESNYLCIFGNVTLHDGYTDNTDHDQIARYCGRDLPPVVHSAGNELFVTFGTGHSGVGTGFKADFDFVPVQKVACSSSAPAQLDYDIGGFVSPGYPHYGSRDSDALCSWEITPSADMRLEFDAVVMDADCSTDSITVHDGDQVIGVFCETNEIPPIGITQSSMLVVFKSSSTFTGFRARFKNYNITGEIRYYDNYQLCNDSIMLTIEWACGSSKPAALDWAPGYITSPSTEDSHCHWKFIAPEGKVVKLEIEYFDLPVCTNCGCASLSFYDGDNEYAPLLGEFCGVGWNTSFVISGKSTSSLLYENYQLAPHMGYKIKYSFYSISDHACGSSKPITLTDRQGLITSPGYGSPNGYPKSSDCQWQIMAKESEVIFIDYLDFGIEYCPGCACDRLLVYNGPDSSSPLAHTHCDFLQPPRMMSTVNSTFFRFLSDRDRGAKGFKIHFAVEDLADSACGIASPVNMNLQPGYVYSPNYGGYYPVDSRCEWLVTAPANKVVELSFQFMDIEFGYYCEFDYLAVYDGLSSSSPILRRICGRDQPANVSSTQNAMLLMFISNEYLELKGFKATYYFIDKPSGSRASVPAIICGVLGGLGIIVVLIVCFKVPKKISNLVRKWRRRNEATDAADSGLPPPYDDGVHPIASNTEMACPPSFGLGSEQYHQIAAYPPPTYEESFLDDHLQAHGLMQPPSYEDSHPPREPTPPSPPSPKPQEPNALAGIPVLSTCGMPGYQPPPETANNNQPVPRRSGYLHETTEPRRGVSNPAFDSSNENVPLRQLKQEKAQAVAAILQGQRYSGTEKPSDGEDKRQNDLRKFSRSDNDLVNVSSLLSLPKKDEATGSKRLSRGRTLSLSCLEFAGADPSISIPFDVADTAV</sequence>
<dbReference type="SUPFAM" id="SSF49854">
    <property type="entry name" value="Spermadhesin, CUB domain"/>
    <property type="match status" value="5"/>
</dbReference>
<keyword evidence="1" id="KW-0677">Repeat</keyword>
<dbReference type="Pfam" id="PF00431">
    <property type="entry name" value="CUB"/>
    <property type="match status" value="5"/>
</dbReference>
<dbReference type="InterPro" id="IPR035914">
    <property type="entry name" value="Sperma_CUB_dom_sf"/>
</dbReference>
<dbReference type="CDD" id="cd00041">
    <property type="entry name" value="CUB"/>
    <property type="match status" value="5"/>
</dbReference>
<dbReference type="Proteomes" id="UP000014760">
    <property type="component" value="Unassembled WGS sequence"/>
</dbReference>
<feature type="domain" description="CUB" evidence="7">
    <location>
        <begin position="28"/>
        <end position="148"/>
    </location>
</feature>
<feature type="domain" description="CUB" evidence="7">
    <location>
        <begin position="155"/>
        <end position="263"/>
    </location>
</feature>
<evidence type="ECO:0000313" key="9">
    <source>
        <dbReference type="EnsemblMetazoa" id="CapteP223051"/>
    </source>
</evidence>
<feature type="compositionally biased region" description="Basic and acidic residues" evidence="4">
    <location>
        <begin position="877"/>
        <end position="895"/>
    </location>
</feature>
<dbReference type="EMBL" id="AMQN01010696">
    <property type="status" value="NOT_ANNOTATED_CDS"/>
    <property type="molecule type" value="Genomic_DNA"/>
</dbReference>
<dbReference type="FunFam" id="2.60.120.290:FF:000068">
    <property type="entry name" value="Metalloendopeptidase"/>
    <property type="match status" value="1"/>
</dbReference>
<comment type="caution">
    <text evidence="3">Lacks conserved residue(s) required for the propagation of feature annotation.</text>
</comment>
<keyword evidence="10" id="KW-1185">Reference proteome</keyword>
<evidence type="ECO:0000313" key="8">
    <source>
        <dbReference type="EMBL" id="ELT97929.1"/>
    </source>
</evidence>
<reference evidence="10" key="1">
    <citation type="submission" date="2012-12" db="EMBL/GenBank/DDBJ databases">
        <authorList>
            <person name="Hellsten U."/>
            <person name="Grimwood J."/>
            <person name="Chapman J.A."/>
            <person name="Shapiro H."/>
            <person name="Aerts A."/>
            <person name="Otillar R.P."/>
            <person name="Terry A.Y."/>
            <person name="Boore J.L."/>
            <person name="Simakov O."/>
            <person name="Marletaz F."/>
            <person name="Cho S.-J."/>
            <person name="Edsinger-Gonzales E."/>
            <person name="Havlak P."/>
            <person name="Kuo D.-H."/>
            <person name="Larsson T."/>
            <person name="Lv J."/>
            <person name="Arendt D."/>
            <person name="Savage R."/>
            <person name="Osoegawa K."/>
            <person name="de Jong P."/>
            <person name="Lindberg D.R."/>
            <person name="Seaver E.C."/>
            <person name="Weisblat D.A."/>
            <person name="Putnam N.H."/>
            <person name="Grigoriev I.V."/>
            <person name="Rokhsar D.S."/>
        </authorList>
    </citation>
    <scope>NUCLEOTIDE SEQUENCE</scope>
    <source>
        <strain evidence="10">I ESC-2004</strain>
    </source>
</reference>
<evidence type="ECO:0000259" key="7">
    <source>
        <dbReference type="PROSITE" id="PS01180"/>
    </source>
</evidence>
<dbReference type="InterPro" id="IPR000859">
    <property type="entry name" value="CUB_dom"/>
</dbReference>
<dbReference type="AlphaFoldDB" id="R7TW34"/>
<dbReference type="OMA" id="QVWPASQ"/>
<evidence type="ECO:0000256" key="5">
    <source>
        <dbReference type="SAM" id="Phobius"/>
    </source>
</evidence>
<dbReference type="FunFam" id="2.60.120.290:FF:000005">
    <property type="entry name" value="Procollagen C-endopeptidase enhancer 1"/>
    <property type="match status" value="2"/>
</dbReference>
<name>R7TW34_CAPTE</name>
<feature type="signal peptide" evidence="6">
    <location>
        <begin position="1"/>
        <end position="21"/>
    </location>
</feature>
<feature type="chain" id="PRO_5008787417" description="CUB domain-containing protein" evidence="6">
    <location>
        <begin position="22"/>
        <end position="951"/>
    </location>
</feature>
<keyword evidence="5" id="KW-1133">Transmembrane helix</keyword>
<evidence type="ECO:0000256" key="3">
    <source>
        <dbReference type="PROSITE-ProRule" id="PRU00059"/>
    </source>
</evidence>
<evidence type="ECO:0000256" key="4">
    <source>
        <dbReference type="SAM" id="MobiDB-lite"/>
    </source>
</evidence>
<feature type="region of interest" description="Disordered" evidence="4">
    <location>
        <begin position="762"/>
        <end position="847"/>
    </location>
</feature>
<keyword evidence="2" id="KW-1015">Disulfide bond</keyword>
<keyword evidence="5" id="KW-0812">Transmembrane</keyword>
<feature type="domain" description="CUB" evidence="7">
    <location>
        <begin position="290"/>
        <end position="402"/>
    </location>
</feature>